<sequence>MPLTMSWDRGPAAAWLGPAAFDSSSTIRPRVWRLCRLSYTPAAFVFLTSFRHPAAICCEAASSSYTCSHGPVLMSDVLGAGNGVNSFGERMWRAVRFLQWKGLDVG</sequence>
<reference evidence="1 2" key="1">
    <citation type="submission" date="2019-03" db="EMBL/GenBank/DDBJ databases">
        <title>First draft genome of Liparis tanakae, snailfish: a comprehensive survey of snailfish specific genes.</title>
        <authorList>
            <person name="Kim W."/>
            <person name="Song I."/>
            <person name="Jeong J.-H."/>
            <person name="Kim D."/>
            <person name="Kim S."/>
            <person name="Ryu S."/>
            <person name="Song J.Y."/>
            <person name="Lee S.K."/>
        </authorList>
    </citation>
    <scope>NUCLEOTIDE SEQUENCE [LARGE SCALE GENOMIC DNA]</scope>
    <source>
        <tissue evidence="1">Muscle</tissue>
    </source>
</reference>
<accession>A0A4Z2DYV5</accession>
<dbReference type="Proteomes" id="UP000314294">
    <property type="component" value="Unassembled WGS sequence"/>
</dbReference>
<dbReference type="EMBL" id="SRLO01026900">
    <property type="protein sequence ID" value="TNN21607.1"/>
    <property type="molecule type" value="Genomic_DNA"/>
</dbReference>
<comment type="caution">
    <text evidence="1">The sequence shown here is derived from an EMBL/GenBank/DDBJ whole genome shotgun (WGS) entry which is preliminary data.</text>
</comment>
<protein>
    <submittedName>
        <fullName evidence="1">Uncharacterized protein</fullName>
    </submittedName>
</protein>
<organism evidence="1 2">
    <name type="scientific">Liparis tanakae</name>
    <name type="common">Tanaka's snailfish</name>
    <dbReference type="NCBI Taxonomy" id="230148"/>
    <lineage>
        <taxon>Eukaryota</taxon>
        <taxon>Metazoa</taxon>
        <taxon>Chordata</taxon>
        <taxon>Craniata</taxon>
        <taxon>Vertebrata</taxon>
        <taxon>Euteleostomi</taxon>
        <taxon>Actinopterygii</taxon>
        <taxon>Neopterygii</taxon>
        <taxon>Teleostei</taxon>
        <taxon>Neoteleostei</taxon>
        <taxon>Acanthomorphata</taxon>
        <taxon>Eupercaria</taxon>
        <taxon>Perciformes</taxon>
        <taxon>Cottioidei</taxon>
        <taxon>Cottales</taxon>
        <taxon>Liparidae</taxon>
        <taxon>Liparis</taxon>
    </lineage>
</organism>
<name>A0A4Z2DYV5_9TELE</name>
<dbReference type="AlphaFoldDB" id="A0A4Z2DYV5"/>
<proteinExistence type="predicted"/>
<keyword evidence="2" id="KW-1185">Reference proteome</keyword>
<evidence type="ECO:0000313" key="2">
    <source>
        <dbReference type="Proteomes" id="UP000314294"/>
    </source>
</evidence>
<gene>
    <name evidence="1" type="ORF">EYF80_068280</name>
</gene>
<evidence type="ECO:0000313" key="1">
    <source>
        <dbReference type="EMBL" id="TNN21607.1"/>
    </source>
</evidence>